<feature type="signal peptide" evidence="1">
    <location>
        <begin position="1"/>
        <end position="20"/>
    </location>
</feature>
<accession>A0A8J2WXU1</accession>
<feature type="chain" id="PRO_5035170864" evidence="1">
    <location>
        <begin position="21"/>
        <end position="312"/>
    </location>
</feature>
<proteinExistence type="predicted"/>
<dbReference type="EMBL" id="CAKKNE010000001">
    <property type="protein sequence ID" value="CAH0365921.1"/>
    <property type="molecule type" value="Genomic_DNA"/>
</dbReference>
<evidence type="ECO:0000313" key="2">
    <source>
        <dbReference type="EMBL" id="CAH0365921.1"/>
    </source>
</evidence>
<reference evidence="2" key="1">
    <citation type="submission" date="2021-11" db="EMBL/GenBank/DDBJ databases">
        <authorList>
            <consortium name="Genoscope - CEA"/>
            <person name="William W."/>
        </authorList>
    </citation>
    <scope>NUCLEOTIDE SEQUENCE</scope>
</reference>
<evidence type="ECO:0000313" key="3">
    <source>
        <dbReference type="Proteomes" id="UP000789595"/>
    </source>
</evidence>
<organism evidence="2 3">
    <name type="scientific">Pelagomonas calceolata</name>
    <dbReference type="NCBI Taxonomy" id="35677"/>
    <lineage>
        <taxon>Eukaryota</taxon>
        <taxon>Sar</taxon>
        <taxon>Stramenopiles</taxon>
        <taxon>Ochrophyta</taxon>
        <taxon>Pelagophyceae</taxon>
        <taxon>Pelagomonadales</taxon>
        <taxon>Pelagomonadaceae</taxon>
        <taxon>Pelagomonas</taxon>
    </lineage>
</organism>
<name>A0A8J2WXU1_9STRA</name>
<dbReference type="AlphaFoldDB" id="A0A8J2WXU1"/>
<comment type="caution">
    <text evidence="2">The sequence shown here is derived from an EMBL/GenBank/DDBJ whole genome shotgun (WGS) entry which is preliminary data.</text>
</comment>
<sequence>MFRRASLLLAGAAAAPPWSAWDACAATYARSVAAIFPRHTTNEILTKLPPPTTNHPPASDRTPLVLLAPGSSGTASLWWASAMLNLTSKHHKDVWLRGGRCGARVRNRDKSYKPKLLFTKGCGGRGCEFVADWPAQVSLSTYWSLAPAARFIMIDFDADNWRATRLTFRGGWCTNAKRPDCRVPLAFDADDAWHDTAVAVATANQTAAAAAALKAFLRCVVPPSQLLWLNWQMPTPTLWARLSEFARVPLPPTLDTTYFPRSRTVDNQKSCAFNRGSCKDALACVMWDACAGVCHGRCSTSRIPEFECSNLL</sequence>
<gene>
    <name evidence="2" type="ORF">PECAL_1P23840</name>
</gene>
<keyword evidence="1" id="KW-0732">Signal</keyword>
<protein>
    <submittedName>
        <fullName evidence="2">Uncharacterized protein</fullName>
    </submittedName>
</protein>
<dbReference type="Gene3D" id="3.40.50.300">
    <property type="entry name" value="P-loop containing nucleotide triphosphate hydrolases"/>
    <property type="match status" value="1"/>
</dbReference>
<evidence type="ECO:0000256" key="1">
    <source>
        <dbReference type="SAM" id="SignalP"/>
    </source>
</evidence>
<dbReference type="Proteomes" id="UP000789595">
    <property type="component" value="Unassembled WGS sequence"/>
</dbReference>
<dbReference type="InterPro" id="IPR027417">
    <property type="entry name" value="P-loop_NTPase"/>
</dbReference>
<keyword evidence="3" id="KW-1185">Reference proteome</keyword>